<gene>
    <name evidence="7" type="ORF">CBER1_06814</name>
</gene>
<reference evidence="8" key="1">
    <citation type="journal article" date="2017" name="bioRxiv">
        <title>Conservation of a gene cluster reveals novel cercosporin biosynthetic mechanisms and extends production to the genus Colletotrichum.</title>
        <authorList>
            <person name="de Jonge R."/>
            <person name="Ebert M.K."/>
            <person name="Huitt-Roehl C.R."/>
            <person name="Pal P."/>
            <person name="Suttle J.C."/>
            <person name="Spanner R.E."/>
            <person name="Neubauer J.D."/>
            <person name="Jurick W.M.II."/>
            <person name="Stott K.A."/>
            <person name="Secor G.A."/>
            <person name="Thomma B.P.H.J."/>
            <person name="Van de Peer Y."/>
            <person name="Townsend C.A."/>
            <person name="Bolton M.D."/>
        </authorList>
    </citation>
    <scope>NUCLEOTIDE SEQUENCE [LARGE SCALE GENOMIC DNA]</scope>
    <source>
        <strain evidence="8">CBS538.71</strain>
    </source>
</reference>
<dbReference type="EMBL" id="PNEN01001770">
    <property type="protein sequence ID" value="PPJ50985.1"/>
    <property type="molecule type" value="Genomic_DNA"/>
</dbReference>
<dbReference type="SMART" id="SM00066">
    <property type="entry name" value="GAL4"/>
    <property type="match status" value="1"/>
</dbReference>
<dbReference type="CDD" id="cd00067">
    <property type="entry name" value="GAL4"/>
    <property type="match status" value="1"/>
</dbReference>
<evidence type="ECO:0000256" key="3">
    <source>
        <dbReference type="ARBA" id="ARBA00023163"/>
    </source>
</evidence>
<evidence type="ECO:0000313" key="8">
    <source>
        <dbReference type="Proteomes" id="UP000237631"/>
    </source>
</evidence>
<evidence type="ECO:0000313" key="7">
    <source>
        <dbReference type="EMBL" id="PPJ50985.1"/>
    </source>
</evidence>
<keyword evidence="4" id="KW-0539">Nucleus</keyword>
<keyword evidence="1" id="KW-0805">Transcription regulation</keyword>
<dbReference type="GO" id="GO:0008270">
    <property type="term" value="F:zinc ion binding"/>
    <property type="evidence" value="ECO:0007669"/>
    <property type="project" value="InterPro"/>
</dbReference>
<feature type="domain" description="Zn(2)-C6 fungal-type" evidence="6">
    <location>
        <begin position="27"/>
        <end position="57"/>
    </location>
</feature>
<dbReference type="SUPFAM" id="SSF57701">
    <property type="entry name" value="Zn2/Cys6 DNA-binding domain"/>
    <property type="match status" value="1"/>
</dbReference>
<dbReference type="GO" id="GO:0000981">
    <property type="term" value="F:DNA-binding transcription factor activity, RNA polymerase II-specific"/>
    <property type="evidence" value="ECO:0007669"/>
    <property type="project" value="InterPro"/>
</dbReference>
<keyword evidence="2" id="KW-0238">DNA-binding</keyword>
<evidence type="ECO:0000256" key="5">
    <source>
        <dbReference type="SAM" id="MobiDB-lite"/>
    </source>
</evidence>
<dbReference type="OrthoDB" id="3644028at2759"/>
<dbReference type="InterPro" id="IPR001138">
    <property type="entry name" value="Zn2Cys6_DnaBD"/>
</dbReference>
<dbReference type="AlphaFoldDB" id="A0A2S6BU42"/>
<feature type="region of interest" description="Disordered" evidence="5">
    <location>
        <begin position="170"/>
        <end position="207"/>
    </location>
</feature>
<dbReference type="STRING" id="357750.A0A2S6BU42"/>
<keyword evidence="3" id="KW-0804">Transcription</keyword>
<sequence>MADNQRTKKRQERGPGSADRPKMVQVACWTCRRRKTRCDGGRPECANCAEKREPCIYEAQEGESRGMAMRRENGVLQDRVTQLEAEAEASKPSSISAYSGNSSAGSVFEFSEQQRADNLAAGHTFSRAIDLLHSMATSSDQDASMILAKLRSGYSWEQLAGEAEAILRRKNSSPDALTQAIGSGASSAHQEDVQQDFQRNLDPALQG</sequence>
<evidence type="ECO:0000256" key="4">
    <source>
        <dbReference type="ARBA" id="ARBA00023242"/>
    </source>
</evidence>
<evidence type="ECO:0000256" key="2">
    <source>
        <dbReference type="ARBA" id="ARBA00023125"/>
    </source>
</evidence>
<feature type="compositionally biased region" description="Polar residues" evidence="5">
    <location>
        <begin position="173"/>
        <end position="188"/>
    </location>
</feature>
<feature type="region of interest" description="Disordered" evidence="5">
    <location>
        <begin position="1"/>
        <end position="22"/>
    </location>
</feature>
<dbReference type="GO" id="GO:0003677">
    <property type="term" value="F:DNA binding"/>
    <property type="evidence" value="ECO:0007669"/>
    <property type="project" value="UniProtKB-KW"/>
</dbReference>
<keyword evidence="8" id="KW-1185">Reference proteome</keyword>
<dbReference type="InterPro" id="IPR050675">
    <property type="entry name" value="OAF3"/>
</dbReference>
<evidence type="ECO:0000259" key="6">
    <source>
        <dbReference type="PROSITE" id="PS50048"/>
    </source>
</evidence>
<proteinExistence type="predicted"/>
<organism evidence="7 8">
    <name type="scientific">Cercospora berteroae</name>
    <dbReference type="NCBI Taxonomy" id="357750"/>
    <lineage>
        <taxon>Eukaryota</taxon>
        <taxon>Fungi</taxon>
        <taxon>Dikarya</taxon>
        <taxon>Ascomycota</taxon>
        <taxon>Pezizomycotina</taxon>
        <taxon>Dothideomycetes</taxon>
        <taxon>Dothideomycetidae</taxon>
        <taxon>Mycosphaerellales</taxon>
        <taxon>Mycosphaerellaceae</taxon>
        <taxon>Cercospora</taxon>
    </lineage>
</organism>
<comment type="caution">
    <text evidence="7">The sequence shown here is derived from an EMBL/GenBank/DDBJ whole genome shotgun (WGS) entry which is preliminary data.</text>
</comment>
<dbReference type="PROSITE" id="PS50048">
    <property type="entry name" value="ZN2_CY6_FUNGAL_2"/>
    <property type="match status" value="1"/>
</dbReference>
<dbReference type="PANTHER" id="PTHR31069">
    <property type="entry name" value="OLEATE-ACTIVATED TRANSCRIPTION FACTOR 1-RELATED"/>
    <property type="match status" value="1"/>
</dbReference>
<evidence type="ECO:0000256" key="1">
    <source>
        <dbReference type="ARBA" id="ARBA00023015"/>
    </source>
</evidence>
<dbReference type="Proteomes" id="UP000237631">
    <property type="component" value="Unassembled WGS sequence"/>
</dbReference>
<dbReference type="Pfam" id="PF00172">
    <property type="entry name" value="Zn_clus"/>
    <property type="match status" value="1"/>
</dbReference>
<protein>
    <recommendedName>
        <fullName evidence="6">Zn(2)-C6 fungal-type domain-containing protein</fullName>
    </recommendedName>
</protein>
<dbReference type="InterPro" id="IPR036864">
    <property type="entry name" value="Zn2-C6_fun-type_DNA-bd_sf"/>
</dbReference>
<dbReference type="Gene3D" id="4.10.240.10">
    <property type="entry name" value="Zn(2)-C6 fungal-type DNA-binding domain"/>
    <property type="match status" value="1"/>
</dbReference>
<dbReference type="PANTHER" id="PTHR31069:SF32">
    <property type="entry name" value="ARGININE METABOLISM REGULATION PROTEIN II"/>
    <property type="match status" value="1"/>
</dbReference>
<dbReference type="PROSITE" id="PS00463">
    <property type="entry name" value="ZN2_CY6_FUNGAL_1"/>
    <property type="match status" value="1"/>
</dbReference>
<name>A0A2S6BU42_9PEZI</name>
<accession>A0A2S6BU42</accession>